<gene>
    <name evidence="1" type="ORF">IGC_05100</name>
</gene>
<evidence type="ECO:0000313" key="1">
    <source>
        <dbReference type="EMBL" id="EJQ73429.1"/>
    </source>
</evidence>
<sequence>MPIWLANHIVEIQAMSMGIQENPTDTVQELIRKEPRTLNAFLREYKENFK</sequence>
<proteinExistence type="predicted"/>
<dbReference type="HOGENOM" id="CLU_3114385_0_0_9"/>
<evidence type="ECO:0000313" key="2">
    <source>
        <dbReference type="Proteomes" id="UP000006977"/>
    </source>
</evidence>
<dbReference type="Proteomes" id="UP000006977">
    <property type="component" value="Unassembled WGS sequence"/>
</dbReference>
<protein>
    <submittedName>
        <fullName evidence="1">Uncharacterized protein</fullName>
    </submittedName>
</protein>
<organism evidence="1 2">
    <name type="scientific">Bacillus cereus HuA4-10</name>
    <dbReference type="NCBI Taxonomy" id="1053206"/>
    <lineage>
        <taxon>Bacteria</taxon>
        <taxon>Bacillati</taxon>
        <taxon>Bacillota</taxon>
        <taxon>Bacilli</taxon>
        <taxon>Bacillales</taxon>
        <taxon>Bacillaceae</taxon>
        <taxon>Bacillus</taxon>
        <taxon>Bacillus cereus group</taxon>
    </lineage>
</organism>
<reference evidence="1 2" key="1">
    <citation type="submission" date="2012-04" db="EMBL/GenBank/DDBJ databases">
        <title>The Genome Sequence of Bacillus cereus HuA4-10.</title>
        <authorList>
            <consortium name="The Broad Institute Genome Sequencing Platform"/>
            <consortium name="The Broad Institute Genome Sequencing Center for Infectious Disease"/>
            <person name="Feldgarden M."/>
            <person name="Van der Auwera G.A."/>
            <person name="Mahillon J."/>
            <person name="Duprez V."/>
            <person name="Timmery S."/>
            <person name="Mattelet C."/>
            <person name="Dierick K."/>
            <person name="Sun M."/>
            <person name="Yu Z."/>
            <person name="Zhu L."/>
            <person name="Hu X."/>
            <person name="Shank E.B."/>
            <person name="Swiecicka I."/>
            <person name="Hansen B.M."/>
            <person name="Andrup L."/>
            <person name="Young S.K."/>
            <person name="Zeng Q."/>
            <person name="Gargeya S."/>
            <person name="Fitzgerald M."/>
            <person name="Haas B."/>
            <person name="Abouelleil A."/>
            <person name="Alvarado L."/>
            <person name="Arachchi H.M."/>
            <person name="Berlin A."/>
            <person name="Chapman S.B."/>
            <person name="Goldberg J."/>
            <person name="Griggs A."/>
            <person name="Gujja S."/>
            <person name="Hansen M."/>
            <person name="Howarth C."/>
            <person name="Imamovic A."/>
            <person name="Larimer J."/>
            <person name="McCowen C."/>
            <person name="Montmayeur A."/>
            <person name="Murphy C."/>
            <person name="Neiman D."/>
            <person name="Pearson M."/>
            <person name="Priest M."/>
            <person name="Roberts A."/>
            <person name="Saif S."/>
            <person name="Shea T."/>
            <person name="Sisk P."/>
            <person name="Sykes S."/>
            <person name="Wortman J."/>
            <person name="Nusbaum C."/>
            <person name="Birren B."/>
        </authorList>
    </citation>
    <scope>NUCLEOTIDE SEQUENCE [LARGE SCALE GENOMIC DNA]</scope>
    <source>
        <strain evidence="1 2">HuA4-10</strain>
    </source>
</reference>
<name>J8DB34_BACCE</name>
<dbReference type="PATRIC" id="fig|1053206.3.peg.5216"/>
<accession>J8DB34</accession>
<comment type="caution">
    <text evidence="1">The sequence shown here is derived from an EMBL/GenBank/DDBJ whole genome shotgun (WGS) entry which is preliminary data.</text>
</comment>
<dbReference type="AlphaFoldDB" id="J8DB34"/>
<dbReference type="EMBL" id="AHEA01000045">
    <property type="protein sequence ID" value="EJQ73429.1"/>
    <property type="molecule type" value="Genomic_DNA"/>
</dbReference>